<feature type="compositionally biased region" description="Polar residues" evidence="2">
    <location>
        <begin position="126"/>
        <end position="144"/>
    </location>
</feature>
<evidence type="ECO:0000256" key="1">
    <source>
        <dbReference type="SAM" id="Coils"/>
    </source>
</evidence>
<sequence length="165" mass="19183">MDLLCEILNKSEAHIPSDSVSIEKFNELLNTIYLWRNDMKSNIMNIRDEIKNDMNSNFMSIREEIKNTLSDVQSEIKSLREEHATLRQNVSNINIELSSFQNSIQFQSDEHGTLKQRVDEIARVASEQTTSATARQKTESTPWNNKPDRQMLKSVTYRSIEMKTL</sequence>
<reference evidence="3" key="1">
    <citation type="submission" date="2021-04" db="EMBL/GenBank/DDBJ databases">
        <authorList>
            <person name="Tunstrom K."/>
        </authorList>
    </citation>
    <scope>NUCLEOTIDE SEQUENCE</scope>
</reference>
<keyword evidence="4" id="KW-1185">Reference proteome</keyword>
<evidence type="ECO:0000256" key="2">
    <source>
        <dbReference type="SAM" id="MobiDB-lite"/>
    </source>
</evidence>
<feature type="coiled-coil region" evidence="1">
    <location>
        <begin position="62"/>
        <end position="96"/>
    </location>
</feature>
<dbReference type="OrthoDB" id="7484295at2759"/>
<name>A0A8S3Y7K6_PARAO</name>
<comment type="caution">
    <text evidence="3">The sequence shown here is derived from an EMBL/GenBank/DDBJ whole genome shotgun (WGS) entry which is preliminary data.</text>
</comment>
<dbReference type="AlphaFoldDB" id="A0A8S3Y7K6"/>
<feature type="region of interest" description="Disordered" evidence="2">
    <location>
        <begin position="126"/>
        <end position="149"/>
    </location>
</feature>
<dbReference type="Proteomes" id="UP000691718">
    <property type="component" value="Unassembled WGS sequence"/>
</dbReference>
<keyword evidence="1" id="KW-0175">Coiled coil</keyword>
<gene>
    <name evidence="3" type="ORF">PAPOLLO_LOCUS26513</name>
</gene>
<accession>A0A8S3Y7K6</accession>
<dbReference type="EMBL" id="CAJQZP010001584">
    <property type="protein sequence ID" value="CAG5055805.1"/>
    <property type="molecule type" value="Genomic_DNA"/>
</dbReference>
<proteinExistence type="predicted"/>
<evidence type="ECO:0000313" key="4">
    <source>
        <dbReference type="Proteomes" id="UP000691718"/>
    </source>
</evidence>
<protein>
    <submittedName>
        <fullName evidence="3">(apollo) hypothetical protein</fullName>
    </submittedName>
</protein>
<evidence type="ECO:0000313" key="3">
    <source>
        <dbReference type="EMBL" id="CAG5055805.1"/>
    </source>
</evidence>
<organism evidence="3 4">
    <name type="scientific">Parnassius apollo</name>
    <name type="common">Apollo butterfly</name>
    <name type="synonym">Papilio apollo</name>
    <dbReference type="NCBI Taxonomy" id="110799"/>
    <lineage>
        <taxon>Eukaryota</taxon>
        <taxon>Metazoa</taxon>
        <taxon>Ecdysozoa</taxon>
        <taxon>Arthropoda</taxon>
        <taxon>Hexapoda</taxon>
        <taxon>Insecta</taxon>
        <taxon>Pterygota</taxon>
        <taxon>Neoptera</taxon>
        <taxon>Endopterygota</taxon>
        <taxon>Lepidoptera</taxon>
        <taxon>Glossata</taxon>
        <taxon>Ditrysia</taxon>
        <taxon>Papilionoidea</taxon>
        <taxon>Papilionidae</taxon>
        <taxon>Parnassiinae</taxon>
        <taxon>Parnassini</taxon>
        <taxon>Parnassius</taxon>
        <taxon>Parnassius</taxon>
    </lineage>
</organism>